<reference evidence="10" key="1">
    <citation type="submission" date="2020-01" db="EMBL/GenBank/DDBJ databases">
        <title>Genome Sequencing of Three Apophysomyces-Like Fungal Strains Confirms a Novel Fungal Genus in the Mucoromycota with divergent Burkholderia-like Endosymbiotic Bacteria.</title>
        <authorList>
            <person name="Stajich J.E."/>
            <person name="Macias A.M."/>
            <person name="Carter-House D."/>
            <person name="Lovett B."/>
            <person name="Kasson L.R."/>
            <person name="Berry K."/>
            <person name="Grigoriev I."/>
            <person name="Chang Y."/>
            <person name="Spatafora J."/>
            <person name="Kasson M.T."/>
        </authorList>
    </citation>
    <scope>NUCLEOTIDE SEQUENCE</scope>
    <source>
        <strain evidence="10">NRRL A-21654</strain>
    </source>
</reference>
<feature type="transmembrane region" description="Helical" evidence="8">
    <location>
        <begin position="6"/>
        <end position="29"/>
    </location>
</feature>
<feature type="region of interest" description="Disordered" evidence="7">
    <location>
        <begin position="275"/>
        <end position="298"/>
    </location>
</feature>
<keyword evidence="5 8" id="KW-1133">Transmembrane helix</keyword>
<dbReference type="InterPro" id="IPR044880">
    <property type="entry name" value="NCX_ion-bd_dom_sf"/>
</dbReference>
<feature type="region of interest" description="Disordered" evidence="7">
    <location>
        <begin position="222"/>
        <end position="244"/>
    </location>
</feature>
<evidence type="ECO:0000256" key="3">
    <source>
        <dbReference type="ARBA" id="ARBA00022448"/>
    </source>
</evidence>
<feature type="transmembrane region" description="Helical" evidence="8">
    <location>
        <begin position="609"/>
        <end position="628"/>
    </location>
</feature>
<feature type="compositionally biased region" description="Polar residues" evidence="7">
    <location>
        <begin position="341"/>
        <end position="352"/>
    </location>
</feature>
<sequence>MDSGSGSLAIGELIGAAFFIVSVVSGCMGIIRPFQSRRITFMRDASFLTGAIAMMTWIVYHRRICWYHGVALIAYYLTYVFVVAFGAYRFPDADRAVSLEHKSTTIKHSTTEEQLTETSRLLPERNVKPPRLSIPEHGFLEQSDALDREQHLGHVIRPVSPNSSFRSSLHIDTLNVPRTTSTNGSISARLYRYPMTPRIGIRTSLFSAIEFREQVSAIRRANSSRTIERPGRRREASMPPRIWNGSSQSSFPFMMSRYRGRPRSSTIVDHLAITDSMYPPSSEGTEAGSGPPEDYFSFISRNQNHQTPIDRVGELHPSYPSTDSPEHLRIPEIRLAPPNGGQDTSLQPHDVQNNSQCISPISANRRSLGRGNITCKTDRRTQDAIRPPAEISPSLTSLDQDRRSISIALPVPDHEETRGVPKPHDFIHDDLSKGMLTMGIFSVPANIYLIGQEVWQTLFPTLQDWEHKTLFSKLSSMVAAPLVLFFTLTLPVAECEDIKVDDIEVIDDEPLLEDTSPGRNGNYLTVPPTQAECMEDGLSVIDEGIDVHREWCQWLVAIQAIFATTFVASVLALNGVMSTGYITIGIAFGCVIAAIFLASTRADQPPQWFWMLSFVGFAISLNWIFLLANEIVGLLQAFGTIFHISDAIMGLTIFAVGNSIGDLVANTAIAKMGFPTMAISACYAGPLLSESNSL</sequence>
<feature type="domain" description="Sodium/calcium exchanger membrane region" evidence="9">
    <location>
        <begin position="3"/>
        <end position="83"/>
    </location>
</feature>
<protein>
    <recommendedName>
        <fullName evidence="9">Sodium/calcium exchanger membrane region domain-containing protein</fullName>
    </recommendedName>
</protein>
<evidence type="ECO:0000256" key="5">
    <source>
        <dbReference type="ARBA" id="ARBA00022989"/>
    </source>
</evidence>
<proteinExistence type="inferred from homology"/>
<feature type="region of interest" description="Disordered" evidence="7">
    <location>
        <begin position="333"/>
        <end position="352"/>
    </location>
</feature>
<evidence type="ECO:0000313" key="10">
    <source>
        <dbReference type="EMBL" id="KAF7725233.1"/>
    </source>
</evidence>
<dbReference type="EMBL" id="JABAYA010000101">
    <property type="protein sequence ID" value="KAF7725233.1"/>
    <property type="molecule type" value="Genomic_DNA"/>
</dbReference>
<evidence type="ECO:0000256" key="4">
    <source>
        <dbReference type="ARBA" id="ARBA00022692"/>
    </source>
</evidence>
<keyword evidence="3" id="KW-0813">Transport</keyword>
<dbReference type="OrthoDB" id="407410at2759"/>
<evidence type="ECO:0000256" key="8">
    <source>
        <dbReference type="SAM" id="Phobius"/>
    </source>
</evidence>
<dbReference type="GO" id="GO:0016020">
    <property type="term" value="C:membrane"/>
    <property type="evidence" value="ECO:0007669"/>
    <property type="project" value="UniProtKB-SubCell"/>
</dbReference>
<keyword evidence="4 8" id="KW-0812">Transmembrane</keyword>
<dbReference type="Gene3D" id="1.20.1420.30">
    <property type="entry name" value="NCX, central ion-binding region"/>
    <property type="match status" value="2"/>
</dbReference>
<comment type="similarity">
    <text evidence="2">Belongs to the Ca(2+):cation antiporter (CaCA) (TC 2.A.19) family.</text>
</comment>
<dbReference type="PANTHER" id="PTHR12266:SF0">
    <property type="entry name" value="MITOCHONDRIAL SODIUM_CALCIUM EXCHANGER PROTEIN"/>
    <property type="match status" value="1"/>
</dbReference>
<organism evidence="10 11">
    <name type="scientific">Apophysomyces ossiformis</name>
    <dbReference type="NCBI Taxonomy" id="679940"/>
    <lineage>
        <taxon>Eukaryota</taxon>
        <taxon>Fungi</taxon>
        <taxon>Fungi incertae sedis</taxon>
        <taxon>Mucoromycota</taxon>
        <taxon>Mucoromycotina</taxon>
        <taxon>Mucoromycetes</taxon>
        <taxon>Mucorales</taxon>
        <taxon>Mucorineae</taxon>
        <taxon>Mucoraceae</taxon>
        <taxon>Apophysomyces</taxon>
    </lineage>
</organism>
<dbReference type="Proteomes" id="UP000605846">
    <property type="component" value="Unassembled WGS sequence"/>
</dbReference>
<dbReference type="InterPro" id="IPR004837">
    <property type="entry name" value="NaCa_Exmemb"/>
</dbReference>
<gene>
    <name evidence="10" type="ORF">EC973_000321</name>
</gene>
<dbReference type="GO" id="GO:0006874">
    <property type="term" value="P:intracellular calcium ion homeostasis"/>
    <property type="evidence" value="ECO:0007669"/>
    <property type="project" value="TreeGrafter"/>
</dbReference>
<dbReference type="Pfam" id="PF01699">
    <property type="entry name" value="Na_Ca_ex"/>
    <property type="match status" value="2"/>
</dbReference>
<feature type="transmembrane region" description="Helical" evidence="8">
    <location>
        <begin position="579"/>
        <end position="597"/>
    </location>
</feature>
<dbReference type="PANTHER" id="PTHR12266">
    <property type="entry name" value="NA+/CA2+ K+ INDEPENDENT EXCHANGER"/>
    <property type="match status" value="1"/>
</dbReference>
<evidence type="ECO:0000313" key="11">
    <source>
        <dbReference type="Proteomes" id="UP000605846"/>
    </source>
</evidence>
<name>A0A8H7BLT0_9FUNG</name>
<feature type="domain" description="Sodium/calcium exchanger membrane region" evidence="9">
    <location>
        <begin position="613"/>
        <end position="687"/>
    </location>
</feature>
<accession>A0A8H7BLT0</accession>
<keyword evidence="6 8" id="KW-0472">Membrane</keyword>
<evidence type="ECO:0000256" key="1">
    <source>
        <dbReference type="ARBA" id="ARBA00004141"/>
    </source>
</evidence>
<dbReference type="GO" id="GO:0008324">
    <property type="term" value="F:monoatomic cation transmembrane transporter activity"/>
    <property type="evidence" value="ECO:0007669"/>
    <property type="project" value="TreeGrafter"/>
</dbReference>
<dbReference type="InterPro" id="IPR051359">
    <property type="entry name" value="CaCA_antiporter"/>
</dbReference>
<feature type="region of interest" description="Disordered" evidence="7">
    <location>
        <begin position="368"/>
        <end position="397"/>
    </location>
</feature>
<comment type="subcellular location">
    <subcellularLocation>
        <location evidence="1">Membrane</location>
        <topology evidence="1">Multi-pass membrane protein</topology>
    </subcellularLocation>
</comment>
<feature type="compositionally biased region" description="Basic and acidic residues" evidence="7">
    <location>
        <begin position="226"/>
        <end position="236"/>
    </location>
</feature>
<evidence type="ECO:0000256" key="7">
    <source>
        <dbReference type="SAM" id="MobiDB-lite"/>
    </source>
</evidence>
<feature type="transmembrane region" description="Helical" evidence="8">
    <location>
        <begin position="634"/>
        <end position="656"/>
    </location>
</feature>
<feature type="transmembrane region" description="Helical" evidence="8">
    <location>
        <begin position="554"/>
        <end position="573"/>
    </location>
</feature>
<evidence type="ECO:0000256" key="6">
    <source>
        <dbReference type="ARBA" id="ARBA00023136"/>
    </source>
</evidence>
<evidence type="ECO:0000259" key="9">
    <source>
        <dbReference type="Pfam" id="PF01699"/>
    </source>
</evidence>
<comment type="caution">
    <text evidence="10">The sequence shown here is derived from an EMBL/GenBank/DDBJ whole genome shotgun (WGS) entry which is preliminary data.</text>
</comment>
<dbReference type="AlphaFoldDB" id="A0A8H7BLT0"/>
<feature type="transmembrane region" description="Helical" evidence="8">
    <location>
        <begin position="66"/>
        <end position="88"/>
    </location>
</feature>
<evidence type="ECO:0000256" key="2">
    <source>
        <dbReference type="ARBA" id="ARBA00008170"/>
    </source>
</evidence>
<keyword evidence="11" id="KW-1185">Reference proteome</keyword>